<evidence type="ECO:0000313" key="8">
    <source>
        <dbReference type="Proteomes" id="UP001333110"/>
    </source>
</evidence>
<dbReference type="InterPro" id="IPR043592">
    <property type="entry name" value="FMNL_animal"/>
</dbReference>
<dbReference type="PROSITE" id="PS51232">
    <property type="entry name" value="GBD_FH3"/>
    <property type="match status" value="1"/>
</dbReference>
<dbReference type="PANTHER" id="PTHR45857:SF3">
    <property type="entry name" value="FORMIN-LIKE PROTEIN 3"/>
    <property type="match status" value="1"/>
</dbReference>
<dbReference type="SMART" id="SM00498">
    <property type="entry name" value="FH2"/>
    <property type="match status" value="1"/>
</dbReference>
<dbReference type="SUPFAM" id="SSF101447">
    <property type="entry name" value="Formin homology 2 domain (FH2 domain)"/>
    <property type="match status" value="1"/>
</dbReference>
<dbReference type="GO" id="GO:0016477">
    <property type="term" value="P:cell migration"/>
    <property type="evidence" value="ECO:0007669"/>
    <property type="project" value="TreeGrafter"/>
</dbReference>
<dbReference type="Pfam" id="PF06371">
    <property type="entry name" value="Drf_GBD"/>
    <property type="match status" value="2"/>
</dbReference>
<dbReference type="PANTHER" id="PTHR45857">
    <property type="entry name" value="FORMIN-LIKE PROTEIN"/>
    <property type="match status" value="1"/>
</dbReference>
<dbReference type="FunFam" id="1.25.10.10:FF:000045">
    <property type="entry name" value="Formin-like protein 3 isoform 1"/>
    <property type="match status" value="1"/>
</dbReference>
<comment type="caution">
    <text evidence="7">The sequence shown here is derived from an EMBL/GenBank/DDBJ whole genome shotgun (WGS) entry which is preliminary data.</text>
</comment>
<feature type="domain" description="DAD" evidence="4">
    <location>
        <begin position="1439"/>
        <end position="1476"/>
    </location>
</feature>
<dbReference type="GO" id="GO:0051015">
    <property type="term" value="F:actin filament binding"/>
    <property type="evidence" value="ECO:0007669"/>
    <property type="project" value="TreeGrafter"/>
</dbReference>
<dbReference type="Gene3D" id="1.25.10.10">
    <property type="entry name" value="Leucine-rich Repeat Variant"/>
    <property type="match status" value="2"/>
</dbReference>
<feature type="region of interest" description="Disordered" evidence="3">
    <location>
        <begin position="417"/>
        <end position="436"/>
    </location>
</feature>
<name>A0AAN7RTM9_MYCAM</name>
<feature type="compositionally biased region" description="Pro residues" evidence="3">
    <location>
        <begin position="848"/>
        <end position="884"/>
    </location>
</feature>
<dbReference type="PROSITE" id="PS51231">
    <property type="entry name" value="DAD"/>
    <property type="match status" value="1"/>
</dbReference>
<accession>A0AAN7RTM9</accession>
<feature type="compositionally biased region" description="Pro residues" evidence="3">
    <location>
        <begin position="822"/>
        <end position="834"/>
    </location>
</feature>
<dbReference type="InterPro" id="IPR016024">
    <property type="entry name" value="ARM-type_fold"/>
</dbReference>
<organism evidence="7 8">
    <name type="scientific">Mycteria americana</name>
    <name type="common">Wood stork</name>
    <dbReference type="NCBI Taxonomy" id="33587"/>
    <lineage>
        <taxon>Eukaryota</taxon>
        <taxon>Metazoa</taxon>
        <taxon>Chordata</taxon>
        <taxon>Craniata</taxon>
        <taxon>Vertebrata</taxon>
        <taxon>Euteleostomi</taxon>
        <taxon>Archelosauria</taxon>
        <taxon>Archosauria</taxon>
        <taxon>Dinosauria</taxon>
        <taxon>Saurischia</taxon>
        <taxon>Theropoda</taxon>
        <taxon>Coelurosauria</taxon>
        <taxon>Aves</taxon>
        <taxon>Neognathae</taxon>
        <taxon>Neoaves</taxon>
        <taxon>Aequornithes</taxon>
        <taxon>Ciconiiformes</taxon>
        <taxon>Ciconiidae</taxon>
        <taxon>Mycteria</taxon>
    </lineage>
</organism>
<evidence type="ECO:0008006" key="9">
    <source>
        <dbReference type="Google" id="ProtNLM"/>
    </source>
</evidence>
<dbReference type="EMBL" id="JAUNZN010000031">
    <property type="protein sequence ID" value="KAK4807408.1"/>
    <property type="molecule type" value="Genomic_DNA"/>
</dbReference>
<evidence type="ECO:0000259" key="6">
    <source>
        <dbReference type="PROSITE" id="PS51444"/>
    </source>
</evidence>
<feature type="coiled-coil region" evidence="2">
    <location>
        <begin position="741"/>
        <end position="793"/>
    </location>
</feature>
<dbReference type="Proteomes" id="UP001333110">
    <property type="component" value="Unassembled WGS sequence"/>
</dbReference>
<feature type="region of interest" description="Disordered" evidence="3">
    <location>
        <begin position="1"/>
        <end position="32"/>
    </location>
</feature>
<dbReference type="SUPFAM" id="SSF48371">
    <property type="entry name" value="ARM repeat"/>
    <property type="match status" value="2"/>
</dbReference>
<dbReference type="Pfam" id="PF02181">
    <property type="entry name" value="FH2"/>
    <property type="match status" value="1"/>
</dbReference>
<dbReference type="FunFam" id="1.20.58.2220:FF:000001">
    <property type="entry name" value="Formin-like 1, isoform CRA_c"/>
    <property type="match status" value="1"/>
</dbReference>
<comment type="similarity">
    <text evidence="1">Belongs to the formin homology family.</text>
</comment>
<reference evidence="7 8" key="1">
    <citation type="journal article" date="2023" name="J. Hered.">
        <title>Chromosome-level genome of the wood stork (Mycteria americana) provides insight into avian chromosome evolution.</title>
        <authorList>
            <person name="Flamio R. Jr."/>
            <person name="Ramstad K.M."/>
        </authorList>
    </citation>
    <scope>NUCLEOTIDE SEQUENCE [LARGE SCALE GENOMIC DNA]</scope>
    <source>
        <strain evidence="7">JAX WOST 10</strain>
    </source>
</reference>
<dbReference type="GO" id="GO:0031267">
    <property type="term" value="F:small GTPase binding"/>
    <property type="evidence" value="ECO:0007669"/>
    <property type="project" value="InterPro"/>
</dbReference>
<dbReference type="InterPro" id="IPR014768">
    <property type="entry name" value="GBD/FH3_dom"/>
</dbReference>
<dbReference type="GO" id="GO:0008360">
    <property type="term" value="P:regulation of cell shape"/>
    <property type="evidence" value="ECO:0007669"/>
    <property type="project" value="TreeGrafter"/>
</dbReference>
<evidence type="ECO:0000256" key="2">
    <source>
        <dbReference type="SAM" id="Coils"/>
    </source>
</evidence>
<sequence>MGNVESADGEALPRGPGAAAAPGGPGLLAPGKMPMPEPCELEERFALVLSSMNLPPDKARLLRQYDNEKKWDLICDQERFQVKSPPHAYIQKLRSFLEPGVTRKKFRRRVQESTKVLRELEISLRTNHIGWVREFLNDENKGLDVLVNYLSFAQCAVMLDFEGLEGGEDGALEKLRAWSRSIEDLQHPSALPAPFASSLARSARQTALRYVPATPAGCRGTSRRCAQHLPGSAGSGWLRCCRLLRAVPRAVLPVARAACPLPRGACCAVAPSCPCCVPCHRALCRAQSCPRRVLCRAPSRPVPRVALPVVRTVPRAILPRGACRATRRPARGACCATCCPVLCRAPSRAWYVPRPVCRLPHGVAVPWARATRAAACAASRAVSHPAGRACRALLVRSGSALPSPSCPRRPPRPSACCGHAASARPRSGSAPAPRGNAPRLCFQGRGPPSLAALSLSLLRTRLAARPPGKYRLPGAGPALVAASLRVSASLCPCRPPAASLFLCPFESPAVPTLSPPWSPPWSRGAGSRPGERWRCSTGSARVPLTGARCPPSYGTLPSRRALKNSRLVSQKDDVHLCIMCLRAIMNYQYGFNLVMSHPHAVNEIALSLNNKNPRTKALVLELLAAVCLVRGGHEIILAAFDNFKEVCKEKHRFERLMDYFRNEDSSIDFMVACMQFINIVVHSVEDMNFRVHLQYEFTKLGLEEFLQKSRHTESEKLQVQIQAYLDNVFDVGGLLEDAETKNVALEKVEELEEHLSHLTEKLLDLENENMMRVAELEKQLLQREKELEVVKETYEHTSHQVHTLRRMIKEKDEAFRRRYGSEPPPVPGTEPPPRPEPEPLEEALRLPVLPPVEAAPPPPPPPPPLPPPAPPLPGKCPPAPPLPGASPSIALTVGLSGRWGGRGDRGDGDGEAVGTGTERPWGRGKGCRNRSVGVAVAKGGVQGPRDGAGEAQGMVTAWGPMRRTRVAQGGHRMRPPAPAGAELAPAPLAAIRIKKPIKTKFRLPVFNWTALKPNQISGTVFSELDDERVLEDLDLERFEELFKTKAQGPALDLVCAKNKASQKAASKVTLLEANRAKNLAITLRKAGRSAEEICRAIHTFDLATLPVDFVECLMRFLPTEAEVKALRQYERERKPLEELADEDRFMLQFSKVERLPQRMAIMAFLGNFTENLQMLTPQLNAIIAASASVKSSQKLKHMLEIILALGNYMNSSKRGAVYGFKLQSLDLLLDTKSTDRKMTLLHFIALTVREKYPELATFWQELHFVEKAAAVSLENVLLDVKELGRGMELLRRECGLHENSVLRSFLAASEGKLERLQKDARTAEDAYNTVVRYFGESPKTTPPSVFFPVFVRFIRSYKDAEQENEMRKKQEEVMREKLLAQEAKKQEKVSVGGRAGGPGGAARRGRLRPQPGTPAPASQRNKWQQQELIAELRRRQAKDHRPVYEGKDGTIEDIITALKSVPFTARTAKRGSRFFCDPSHHDESSC</sequence>
<feature type="domain" description="GBD/FH3" evidence="5">
    <location>
        <begin position="33"/>
        <end position="822"/>
    </location>
</feature>
<evidence type="ECO:0000259" key="4">
    <source>
        <dbReference type="PROSITE" id="PS51231"/>
    </source>
</evidence>
<keyword evidence="8" id="KW-1185">Reference proteome</keyword>
<dbReference type="InterPro" id="IPR010473">
    <property type="entry name" value="GTPase-bd"/>
</dbReference>
<evidence type="ECO:0000313" key="7">
    <source>
        <dbReference type="EMBL" id="KAK4807408.1"/>
    </source>
</evidence>
<dbReference type="Gene3D" id="1.20.58.2220">
    <property type="entry name" value="Formin, FH2 domain"/>
    <property type="match status" value="1"/>
</dbReference>
<dbReference type="Pfam" id="PF06367">
    <property type="entry name" value="Drf_FH3"/>
    <property type="match status" value="1"/>
</dbReference>
<feature type="domain" description="FH2" evidence="6">
    <location>
        <begin position="993"/>
        <end position="1383"/>
    </location>
</feature>
<dbReference type="InterPro" id="IPR010472">
    <property type="entry name" value="FH3_dom"/>
</dbReference>
<dbReference type="SMART" id="SM01139">
    <property type="entry name" value="Drf_FH3"/>
    <property type="match status" value="1"/>
</dbReference>
<feature type="region of interest" description="Disordered" evidence="3">
    <location>
        <begin position="1382"/>
        <end position="1425"/>
    </location>
</feature>
<proteinExistence type="inferred from homology"/>
<dbReference type="FunFam" id="1.25.10.10:FF:000036">
    <property type="entry name" value="Formin-like protein 3 isoform 1"/>
    <property type="match status" value="1"/>
</dbReference>
<dbReference type="SMART" id="SM01140">
    <property type="entry name" value="Drf_GBD"/>
    <property type="match status" value="1"/>
</dbReference>
<evidence type="ECO:0000256" key="3">
    <source>
        <dbReference type="SAM" id="MobiDB-lite"/>
    </source>
</evidence>
<dbReference type="GO" id="GO:0005829">
    <property type="term" value="C:cytosol"/>
    <property type="evidence" value="ECO:0007669"/>
    <property type="project" value="TreeGrafter"/>
</dbReference>
<dbReference type="GO" id="GO:0030866">
    <property type="term" value="P:cortical actin cytoskeleton organization"/>
    <property type="evidence" value="ECO:0007669"/>
    <property type="project" value="TreeGrafter"/>
</dbReference>
<protein>
    <recommendedName>
        <fullName evidence="9">Formin like 3</fullName>
    </recommendedName>
</protein>
<dbReference type="PROSITE" id="PS51444">
    <property type="entry name" value="FH2"/>
    <property type="match status" value="1"/>
</dbReference>
<dbReference type="InterPro" id="IPR015425">
    <property type="entry name" value="FH2_Formin"/>
</dbReference>
<dbReference type="InterPro" id="IPR042201">
    <property type="entry name" value="FH2_Formin_sf"/>
</dbReference>
<feature type="compositionally biased region" description="Gly residues" evidence="3">
    <location>
        <begin position="1393"/>
        <end position="1402"/>
    </location>
</feature>
<feature type="compositionally biased region" description="Polar residues" evidence="3">
    <location>
        <begin position="1416"/>
        <end position="1425"/>
    </location>
</feature>
<dbReference type="InterPro" id="IPR011989">
    <property type="entry name" value="ARM-like"/>
</dbReference>
<feature type="region of interest" description="Disordered" evidence="3">
    <location>
        <begin position="818"/>
        <end position="926"/>
    </location>
</feature>
<evidence type="ECO:0000256" key="1">
    <source>
        <dbReference type="ARBA" id="ARBA00023449"/>
    </source>
</evidence>
<gene>
    <name evidence="7" type="ORF">QYF61_027451</name>
</gene>
<dbReference type="InterPro" id="IPR014767">
    <property type="entry name" value="DAD_dom"/>
</dbReference>
<feature type="compositionally biased region" description="Low complexity" evidence="3">
    <location>
        <begin position="12"/>
        <end position="31"/>
    </location>
</feature>
<keyword evidence="2" id="KW-0175">Coiled coil</keyword>
<evidence type="ECO:0000259" key="5">
    <source>
        <dbReference type="PROSITE" id="PS51232"/>
    </source>
</evidence>
<feature type="compositionally biased region" description="Low complexity" evidence="3">
    <location>
        <begin position="417"/>
        <end position="435"/>
    </location>
</feature>